<evidence type="ECO:0000256" key="9">
    <source>
        <dbReference type="ARBA" id="ARBA00023242"/>
    </source>
</evidence>
<dbReference type="InterPro" id="IPR013088">
    <property type="entry name" value="Znf_NHR/GATA"/>
</dbReference>
<evidence type="ECO:0000256" key="7">
    <source>
        <dbReference type="ARBA" id="ARBA00023163"/>
    </source>
</evidence>
<evidence type="ECO:0000256" key="2">
    <source>
        <dbReference type="ARBA" id="ARBA00022723"/>
    </source>
</evidence>
<dbReference type="InterPro" id="IPR001723">
    <property type="entry name" value="Nuclear_hrmn_rcpt"/>
</dbReference>
<dbReference type="Proteomes" id="UP001181693">
    <property type="component" value="Unassembled WGS sequence"/>
</dbReference>
<comment type="similarity">
    <text evidence="10">Belongs to the nuclear hormone receptor family.</text>
</comment>
<dbReference type="EMBL" id="DYDO01000005">
    <property type="protein sequence ID" value="DBA24745.1"/>
    <property type="molecule type" value="Genomic_DNA"/>
</dbReference>
<feature type="compositionally biased region" description="Polar residues" evidence="11">
    <location>
        <begin position="343"/>
        <end position="356"/>
    </location>
</feature>
<dbReference type="GO" id="GO:0005634">
    <property type="term" value="C:nucleus"/>
    <property type="evidence" value="ECO:0007669"/>
    <property type="project" value="UniProtKB-SubCell"/>
</dbReference>
<keyword evidence="2 10" id="KW-0479">Metal-binding</keyword>
<dbReference type="InterPro" id="IPR003070">
    <property type="entry name" value="NR4A1-3"/>
</dbReference>
<keyword evidence="3 10" id="KW-0863">Zinc-finger</keyword>
<dbReference type="PROSITE" id="PS00031">
    <property type="entry name" value="NUCLEAR_REC_DBD_1"/>
    <property type="match status" value="1"/>
</dbReference>
<keyword evidence="8 10" id="KW-0675">Receptor</keyword>
<dbReference type="Pfam" id="PF00105">
    <property type="entry name" value="zf-C4"/>
    <property type="match status" value="1"/>
</dbReference>
<name>A0AAV3AAS4_PYXAD</name>
<sequence>MPCIQYNPAPSGSTYITQVLGHASDFSSEMVNPANTKCNMELRSPEITASTTTSLPNFSTFIDGYTGSYECKPSCLYQIQASGQRPLIKMENPNVSSYQGSASQQTEDALPSTSVYFKTSPPSTLTTSGYSVHKSPQWEDTQALTGTHSCMIPSNLMDTPHRTLSPPFPIFRFKISPPNAPLYNPQVCYESHNMPAGIPGDSAQISAESLLFNLPVAKVSNLVFSPLATGRAIDMIGKGSIPSPPSGSSSSGEGSCAVCGDNAACQHYGVRTCEGCKGFFKRTVQKNAKYVCLANKTCPVDKKRRNRCQYCRFQKCLSVGMVKEVVRTDSLKGRRGRLPSKPKSPSYQESSQRSLPSHSNCLLEALIHAVEDSKPRNLDYSTYSPDTGQVAASTDIECIQQFYSLLTISFETSKKWAEKIPGFVELSLDDQTLLVEMAFLELFLLRLSIRSNVTADEFVFCNGLVLHRLQCLRGFGEWLDSIRNFSIHIQSLNLDVSTIACLSAVCLFSERHGLKEPKKANELHNKVICCLRDHLTLNIQNKGQQLDIATALRVLTDLRALCTLGLQRIFYLKLEDLVPPPPVIDKLFLDTLPF</sequence>
<proteinExistence type="inferred from homology"/>
<gene>
    <name evidence="14" type="ORF">GDO54_012362</name>
</gene>
<evidence type="ECO:0000256" key="4">
    <source>
        <dbReference type="ARBA" id="ARBA00022833"/>
    </source>
</evidence>
<dbReference type="GO" id="GO:0035259">
    <property type="term" value="F:nuclear glucocorticoid receptor binding"/>
    <property type="evidence" value="ECO:0007669"/>
    <property type="project" value="TreeGrafter"/>
</dbReference>
<dbReference type="CDD" id="cd06969">
    <property type="entry name" value="NR_DBD_NGFI-B"/>
    <property type="match status" value="1"/>
</dbReference>
<evidence type="ECO:0000256" key="8">
    <source>
        <dbReference type="ARBA" id="ARBA00023170"/>
    </source>
</evidence>
<evidence type="ECO:0000256" key="6">
    <source>
        <dbReference type="ARBA" id="ARBA00023125"/>
    </source>
</evidence>
<keyword evidence="5 10" id="KW-0805">Transcription regulation</keyword>
<dbReference type="SMART" id="SM00430">
    <property type="entry name" value="HOLI"/>
    <property type="match status" value="1"/>
</dbReference>
<keyword evidence="4 10" id="KW-0862">Zinc</keyword>
<dbReference type="FunFam" id="3.30.50.10:FF:000009">
    <property type="entry name" value="nuclear receptor subfamily 4 group A member 2"/>
    <property type="match status" value="1"/>
</dbReference>
<dbReference type="InterPro" id="IPR003072">
    <property type="entry name" value="NR4A3"/>
</dbReference>
<evidence type="ECO:0000256" key="10">
    <source>
        <dbReference type="RuleBase" id="RU004334"/>
    </source>
</evidence>
<dbReference type="GO" id="GO:0005667">
    <property type="term" value="C:transcription regulator complex"/>
    <property type="evidence" value="ECO:0007669"/>
    <property type="project" value="TreeGrafter"/>
</dbReference>
<evidence type="ECO:0000256" key="3">
    <source>
        <dbReference type="ARBA" id="ARBA00022771"/>
    </source>
</evidence>
<dbReference type="PROSITE" id="PS51843">
    <property type="entry name" value="NR_LBD"/>
    <property type="match status" value="1"/>
</dbReference>
<keyword evidence="7 10" id="KW-0804">Transcription</keyword>
<feature type="domain" description="Nuclear receptor" evidence="12">
    <location>
        <begin position="253"/>
        <end position="328"/>
    </location>
</feature>
<dbReference type="SUPFAM" id="SSF48508">
    <property type="entry name" value="Nuclear receptor ligand-binding domain"/>
    <property type="match status" value="1"/>
</dbReference>
<evidence type="ECO:0000313" key="14">
    <source>
        <dbReference type="EMBL" id="DBA24745.1"/>
    </source>
</evidence>
<keyword evidence="9 10" id="KW-0539">Nucleus</keyword>
<dbReference type="SUPFAM" id="SSF57716">
    <property type="entry name" value="Glucocorticoid receptor-like (DNA-binding domain)"/>
    <property type="match status" value="1"/>
</dbReference>
<feature type="region of interest" description="Disordered" evidence="11">
    <location>
        <begin position="330"/>
        <end position="356"/>
    </location>
</feature>
<dbReference type="GO" id="GO:0000978">
    <property type="term" value="F:RNA polymerase II cis-regulatory region sequence-specific DNA binding"/>
    <property type="evidence" value="ECO:0007669"/>
    <property type="project" value="TreeGrafter"/>
</dbReference>
<keyword evidence="15" id="KW-1185">Reference proteome</keyword>
<dbReference type="Gene3D" id="1.10.565.10">
    <property type="entry name" value="Retinoid X Receptor"/>
    <property type="match status" value="1"/>
</dbReference>
<evidence type="ECO:0000256" key="1">
    <source>
        <dbReference type="ARBA" id="ARBA00004123"/>
    </source>
</evidence>
<dbReference type="PRINTS" id="PR00398">
    <property type="entry name" value="STRDHORMONER"/>
</dbReference>
<dbReference type="PRINTS" id="PR00047">
    <property type="entry name" value="STROIDFINGER"/>
</dbReference>
<evidence type="ECO:0000259" key="13">
    <source>
        <dbReference type="PROSITE" id="PS51843"/>
    </source>
</evidence>
<keyword evidence="6 10" id="KW-0238">DNA-binding</keyword>
<reference evidence="14" key="1">
    <citation type="thesis" date="2020" institute="ProQuest LLC" country="789 East Eisenhower Parkway, Ann Arbor, MI, USA">
        <title>Comparative Genomics and Chromosome Evolution.</title>
        <authorList>
            <person name="Mudd A.B."/>
        </authorList>
    </citation>
    <scope>NUCLEOTIDE SEQUENCE</scope>
    <source>
        <strain evidence="14">1538</strain>
        <tissue evidence="14">Blood</tissue>
    </source>
</reference>
<dbReference type="Pfam" id="PF00104">
    <property type="entry name" value="Hormone_recep"/>
    <property type="match status" value="1"/>
</dbReference>
<dbReference type="GO" id="GO:0008270">
    <property type="term" value="F:zinc ion binding"/>
    <property type="evidence" value="ECO:0007669"/>
    <property type="project" value="UniProtKB-KW"/>
</dbReference>
<dbReference type="SMART" id="SM00399">
    <property type="entry name" value="ZnF_C4"/>
    <property type="match status" value="1"/>
</dbReference>
<evidence type="ECO:0000256" key="5">
    <source>
        <dbReference type="ARBA" id="ARBA00023015"/>
    </source>
</evidence>
<dbReference type="PANTHER" id="PTHR24085">
    <property type="entry name" value="NUCLEAR HORMONE RECEPTOR"/>
    <property type="match status" value="1"/>
</dbReference>
<feature type="compositionally biased region" description="Polar residues" evidence="11">
    <location>
        <begin position="96"/>
        <end position="130"/>
    </location>
</feature>
<accession>A0AAV3AAS4</accession>
<dbReference type="InterPro" id="IPR000536">
    <property type="entry name" value="Nucl_hrmn_rcpt_lig-bd"/>
</dbReference>
<dbReference type="Gene3D" id="3.30.50.10">
    <property type="entry name" value="Erythroid Transcription Factor GATA-1, subunit A"/>
    <property type="match status" value="1"/>
</dbReference>
<organism evidence="14 15">
    <name type="scientific">Pyxicephalus adspersus</name>
    <name type="common">African bullfrog</name>
    <dbReference type="NCBI Taxonomy" id="30357"/>
    <lineage>
        <taxon>Eukaryota</taxon>
        <taxon>Metazoa</taxon>
        <taxon>Chordata</taxon>
        <taxon>Craniata</taxon>
        <taxon>Vertebrata</taxon>
        <taxon>Euteleostomi</taxon>
        <taxon>Amphibia</taxon>
        <taxon>Batrachia</taxon>
        <taxon>Anura</taxon>
        <taxon>Neobatrachia</taxon>
        <taxon>Ranoidea</taxon>
        <taxon>Pyxicephalidae</taxon>
        <taxon>Pyxicephalinae</taxon>
        <taxon>Pyxicephalus</taxon>
    </lineage>
</organism>
<dbReference type="PRINTS" id="PR01284">
    <property type="entry name" value="NUCLEARECPTR"/>
</dbReference>
<evidence type="ECO:0000256" key="11">
    <source>
        <dbReference type="SAM" id="MobiDB-lite"/>
    </source>
</evidence>
<dbReference type="AlphaFoldDB" id="A0AAV3AAS4"/>
<dbReference type="InterPro" id="IPR035500">
    <property type="entry name" value="NHR-like_dom_sf"/>
</dbReference>
<feature type="domain" description="NR LBD" evidence="13">
    <location>
        <begin position="354"/>
        <end position="591"/>
    </location>
</feature>
<dbReference type="GO" id="GO:0071376">
    <property type="term" value="P:cellular response to corticotropin-releasing hormone stimulus"/>
    <property type="evidence" value="ECO:0007669"/>
    <property type="project" value="TreeGrafter"/>
</dbReference>
<evidence type="ECO:0000313" key="15">
    <source>
        <dbReference type="Proteomes" id="UP001181693"/>
    </source>
</evidence>
<protein>
    <recommendedName>
        <fullName evidence="16">Nuclear receptor subfamily 4 group A member 2</fullName>
    </recommendedName>
</protein>
<evidence type="ECO:0008006" key="16">
    <source>
        <dbReference type="Google" id="ProtNLM"/>
    </source>
</evidence>
<feature type="region of interest" description="Disordered" evidence="11">
    <location>
        <begin position="96"/>
        <end position="133"/>
    </location>
</feature>
<evidence type="ECO:0000259" key="12">
    <source>
        <dbReference type="PROSITE" id="PS51030"/>
    </source>
</evidence>
<comment type="caution">
    <text evidence="14">The sequence shown here is derived from an EMBL/GenBank/DDBJ whole genome shotgun (WGS) entry which is preliminary data.</text>
</comment>
<dbReference type="PRINTS" id="PR01286">
    <property type="entry name" value="NORNUCRECPTR"/>
</dbReference>
<comment type="subcellular location">
    <subcellularLocation>
        <location evidence="1 10">Nucleus</location>
    </subcellularLocation>
</comment>
<dbReference type="PANTHER" id="PTHR24085:SF2">
    <property type="entry name" value="NUCLEAR RECEPTOR SUBFAMILY 4 GROUP A MEMBER 3"/>
    <property type="match status" value="1"/>
</dbReference>
<dbReference type="PROSITE" id="PS51030">
    <property type="entry name" value="NUCLEAR_REC_DBD_2"/>
    <property type="match status" value="1"/>
</dbReference>
<dbReference type="GO" id="GO:0004879">
    <property type="term" value="F:nuclear receptor activity"/>
    <property type="evidence" value="ECO:0007669"/>
    <property type="project" value="InterPro"/>
</dbReference>
<dbReference type="InterPro" id="IPR001628">
    <property type="entry name" value="Znf_hrmn_rcpt"/>
</dbReference>